<dbReference type="GO" id="GO:0070062">
    <property type="term" value="C:extracellular exosome"/>
    <property type="evidence" value="ECO:0007669"/>
    <property type="project" value="TreeGrafter"/>
</dbReference>
<dbReference type="OrthoDB" id="6127264at2759"/>
<dbReference type="SMART" id="SM00020">
    <property type="entry name" value="Tryp_SPc"/>
    <property type="match status" value="1"/>
</dbReference>
<dbReference type="InterPro" id="IPR001254">
    <property type="entry name" value="Trypsin_dom"/>
</dbReference>
<reference evidence="7" key="1">
    <citation type="submission" date="2025-08" db="UniProtKB">
        <authorList>
            <consortium name="RefSeq"/>
        </authorList>
    </citation>
    <scope>IDENTIFICATION</scope>
    <source>
        <tissue evidence="7">Liver</tissue>
    </source>
</reference>
<dbReference type="GO" id="GO:0006956">
    <property type="term" value="P:complement activation"/>
    <property type="evidence" value="ECO:0007669"/>
    <property type="project" value="TreeGrafter"/>
</dbReference>
<organism evidence="6 7">
    <name type="scientific">Python bivittatus</name>
    <name type="common">Burmese python</name>
    <name type="synonym">Python molurus bivittatus</name>
    <dbReference type="NCBI Taxonomy" id="176946"/>
    <lineage>
        <taxon>Eukaryota</taxon>
        <taxon>Metazoa</taxon>
        <taxon>Chordata</taxon>
        <taxon>Craniata</taxon>
        <taxon>Vertebrata</taxon>
        <taxon>Euteleostomi</taxon>
        <taxon>Lepidosauria</taxon>
        <taxon>Squamata</taxon>
        <taxon>Bifurcata</taxon>
        <taxon>Unidentata</taxon>
        <taxon>Episquamata</taxon>
        <taxon>Toxicofera</taxon>
        <taxon>Serpentes</taxon>
        <taxon>Henophidia</taxon>
        <taxon>Pythonidae</taxon>
        <taxon>Python</taxon>
    </lineage>
</organism>
<dbReference type="PANTHER" id="PTHR46393">
    <property type="entry name" value="SUSHI DOMAIN-CONTAINING PROTEIN"/>
    <property type="match status" value="1"/>
</dbReference>
<feature type="domain" description="Peptidase S1" evidence="5">
    <location>
        <begin position="76"/>
        <end position="259"/>
    </location>
</feature>
<proteinExistence type="inferred from homology"/>
<dbReference type="InterPro" id="IPR018114">
    <property type="entry name" value="TRYPSIN_HIS"/>
</dbReference>
<dbReference type="Proteomes" id="UP000695026">
    <property type="component" value="Unplaced"/>
</dbReference>
<keyword evidence="3" id="KW-0677">Repeat</keyword>
<evidence type="ECO:0000313" key="6">
    <source>
        <dbReference type="Proteomes" id="UP000695026"/>
    </source>
</evidence>
<dbReference type="InterPro" id="IPR009003">
    <property type="entry name" value="Peptidase_S1_PA"/>
</dbReference>
<dbReference type="GeneID" id="103052347"/>
<dbReference type="InterPro" id="IPR001314">
    <property type="entry name" value="Peptidase_S1A"/>
</dbReference>
<dbReference type="GO" id="GO:0006508">
    <property type="term" value="P:proteolysis"/>
    <property type="evidence" value="ECO:0007669"/>
    <property type="project" value="InterPro"/>
</dbReference>
<dbReference type="PROSITE" id="PS00134">
    <property type="entry name" value="TRYPSIN_HIS"/>
    <property type="match status" value="1"/>
</dbReference>
<evidence type="ECO:0000313" key="7">
    <source>
        <dbReference type="RefSeq" id="XP_007444951.2"/>
    </source>
</evidence>
<comment type="similarity">
    <text evidence="1">Belongs to the peptidase S1 family. Snake venom subfamily.</text>
</comment>
<evidence type="ECO:0000259" key="5">
    <source>
        <dbReference type="PROSITE" id="PS50240"/>
    </source>
</evidence>
<dbReference type="SUPFAM" id="SSF50494">
    <property type="entry name" value="Trypsin-like serine proteases"/>
    <property type="match status" value="1"/>
</dbReference>
<dbReference type="Gene3D" id="2.40.10.120">
    <property type="match status" value="1"/>
</dbReference>
<dbReference type="PANTHER" id="PTHR46393:SF1">
    <property type="entry name" value="COMPLEMENT FACTOR B"/>
    <property type="match status" value="1"/>
</dbReference>
<dbReference type="GO" id="GO:0004252">
    <property type="term" value="F:serine-type endopeptidase activity"/>
    <property type="evidence" value="ECO:0007669"/>
    <property type="project" value="InterPro"/>
</dbReference>
<dbReference type="SUPFAM" id="SSF53300">
    <property type="entry name" value="vWA-like"/>
    <property type="match status" value="1"/>
</dbReference>
<keyword evidence="4" id="KW-0325">Glycoprotein</keyword>
<dbReference type="AlphaFoldDB" id="A0A9F2REA6"/>
<keyword evidence="2" id="KW-0768">Sushi</keyword>
<dbReference type="PROSITE" id="PS50240">
    <property type="entry name" value="TRYPSIN_DOM"/>
    <property type="match status" value="1"/>
</dbReference>
<dbReference type="PRINTS" id="PR00722">
    <property type="entry name" value="CHYMOTRYPSIN"/>
</dbReference>
<evidence type="ECO:0000256" key="2">
    <source>
        <dbReference type="ARBA" id="ARBA00022659"/>
    </source>
</evidence>
<protein>
    <submittedName>
        <fullName evidence="7">Complement factor B-like</fullName>
    </submittedName>
</protein>
<dbReference type="InterPro" id="IPR036465">
    <property type="entry name" value="vWFA_dom_sf"/>
</dbReference>
<evidence type="ECO:0000256" key="4">
    <source>
        <dbReference type="ARBA" id="ARBA00023180"/>
    </source>
</evidence>
<sequence>MAAMDDIYAFGVGSMVNMQNMNALASDKPKERHFFKLKDFPDLQEAFDKMIDESETLSMCGLGKEHKTADGQMKNPWNTKITIRRVGGTGFEHCKGTLVSEYYILTAAHCFSIDDTAEQITVSIGKDNFSVAAIEIHPEYTIGKLRDHGIPEFYDYDVALIKLGRKVKFSIFARPICLPCTQGTSRALRKPLAETTCKDHENALLPVRNVLSFFVTDCKYRDQDTYGLLCRTVQIKNSEKVRVTFEQGTLTRLGEVRLP</sequence>
<dbReference type="Gene3D" id="3.40.50.410">
    <property type="entry name" value="von Willebrand factor, type A domain"/>
    <property type="match status" value="1"/>
</dbReference>
<dbReference type="GO" id="GO:0009617">
    <property type="term" value="P:response to bacterium"/>
    <property type="evidence" value="ECO:0007669"/>
    <property type="project" value="TreeGrafter"/>
</dbReference>
<name>A0A9F2REA6_PYTBI</name>
<evidence type="ECO:0000256" key="3">
    <source>
        <dbReference type="ARBA" id="ARBA00022737"/>
    </source>
</evidence>
<gene>
    <name evidence="7" type="primary">LOC103052347</name>
</gene>
<accession>A0A9F2REA6</accession>
<dbReference type="Pfam" id="PF00089">
    <property type="entry name" value="Trypsin"/>
    <property type="match status" value="1"/>
</dbReference>
<evidence type="ECO:0000256" key="1">
    <source>
        <dbReference type="ARBA" id="ARBA00009228"/>
    </source>
</evidence>
<dbReference type="KEGG" id="pbi:103052347"/>
<dbReference type="RefSeq" id="XP_007444951.2">
    <property type="nucleotide sequence ID" value="XM_007444889.3"/>
</dbReference>
<keyword evidence="6" id="KW-1185">Reference proteome</keyword>